<keyword evidence="12" id="KW-1185">Reference proteome</keyword>
<keyword evidence="2 9" id="KW-0813">Transport</keyword>
<dbReference type="FunCoup" id="D8QE59">
    <property type="interactions" value="303"/>
</dbReference>
<dbReference type="Proteomes" id="UP000007431">
    <property type="component" value="Unassembled WGS sequence"/>
</dbReference>
<keyword evidence="8 9" id="KW-0472">Membrane</keyword>
<comment type="subcellular location">
    <subcellularLocation>
        <location evidence="9">Endoplasmic reticulum membrane</location>
        <topology evidence="9">Multi-pass membrane protein</topology>
    </subcellularLocation>
    <subcellularLocation>
        <location evidence="9">Golgi apparatus membrane</location>
        <topology evidence="9">Multi-pass membrane protein</topology>
    </subcellularLocation>
</comment>
<reference evidence="11 12" key="1">
    <citation type="journal article" date="2010" name="Nat. Biotechnol.">
        <title>Genome sequence of the model mushroom Schizophyllum commune.</title>
        <authorList>
            <person name="Ohm R.A."/>
            <person name="de Jong J.F."/>
            <person name="Lugones L.G."/>
            <person name="Aerts A."/>
            <person name="Kothe E."/>
            <person name="Stajich J.E."/>
            <person name="de Vries R.P."/>
            <person name="Record E."/>
            <person name="Levasseur A."/>
            <person name="Baker S.E."/>
            <person name="Bartholomew K.A."/>
            <person name="Coutinho P.M."/>
            <person name="Erdmann S."/>
            <person name="Fowler T.J."/>
            <person name="Gathman A.C."/>
            <person name="Lombard V."/>
            <person name="Henrissat B."/>
            <person name="Knabe N."/>
            <person name="Kuees U."/>
            <person name="Lilly W.W."/>
            <person name="Lindquist E."/>
            <person name="Lucas S."/>
            <person name="Magnuson J.K."/>
            <person name="Piumi F."/>
            <person name="Raudaskoski M."/>
            <person name="Salamov A."/>
            <person name="Schmutz J."/>
            <person name="Schwarze F.W.M.R."/>
            <person name="vanKuyk P.A."/>
            <person name="Horton J.S."/>
            <person name="Grigoriev I.V."/>
            <person name="Woesten H.A.B."/>
        </authorList>
    </citation>
    <scope>NUCLEOTIDE SEQUENCE [LARGE SCALE GENOMIC DNA]</scope>
    <source>
        <strain evidence="12">H4-8 / FGSC 9210</strain>
    </source>
</reference>
<dbReference type="AlphaFoldDB" id="D8QE59"/>
<dbReference type="InterPro" id="IPR005578">
    <property type="entry name" value="Yif1_fam"/>
</dbReference>
<dbReference type="PANTHER" id="PTHR14083:SF0">
    <property type="entry name" value="YIP1D-INTERACTING FACTOR 1, ISOFORM C"/>
    <property type="match status" value="1"/>
</dbReference>
<dbReference type="KEGG" id="scm:SCHCO_02587487"/>
<evidence type="ECO:0000256" key="10">
    <source>
        <dbReference type="SAM" id="MobiDB-lite"/>
    </source>
</evidence>
<sequence length="345" mass="37219">MTSSPPPLRHPVPTHPAYIPEPPSTPASPPAGYQRYSSSPQPGSTGQPAHSQQYVPAYPFQNPAAPGPQHLAQPPQPSHFSGPIPGWNMNNMGVDSATAQLGMQLGSSAVAAGQEYVQKNLQFFPKAAVKHHFNVSNSYVIHKLKLVLFPWTHKPWARRKAVNASHTYSQSQPYASGAGYPQSQYYPPHAAATSPTQGPPPGDNALEEFLPPRDDINSPDLYIPSMAMVTYILVSAIQRGLGGGFDPKVLGETFSVSILIVFVDICFVKTGTFLLAVPPSAQVSLVDLVAYSGYKFVGVTATVLTSFLHLGKMLYTLVFIYTFLANAFFLLPHPPDATAIPEDVE</sequence>
<dbReference type="GO" id="GO:0015031">
    <property type="term" value="P:protein transport"/>
    <property type="evidence" value="ECO:0007669"/>
    <property type="project" value="UniProtKB-KW"/>
</dbReference>
<evidence type="ECO:0000256" key="7">
    <source>
        <dbReference type="ARBA" id="ARBA00023034"/>
    </source>
</evidence>
<keyword evidence="7 9" id="KW-0333">Golgi apparatus</keyword>
<evidence type="ECO:0000313" key="11">
    <source>
        <dbReference type="EMBL" id="EFI94109.1"/>
    </source>
</evidence>
<dbReference type="HOGENOM" id="CLU_047877_2_0_1"/>
<feature type="compositionally biased region" description="Pro residues" evidence="10">
    <location>
        <begin position="1"/>
        <end position="29"/>
    </location>
</feature>
<dbReference type="OrthoDB" id="337750at2759"/>
<protein>
    <recommendedName>
        <fullName evidence="9">Protein YIF1</fullName>
    </recommendedName>
</protein>
<feature type="transmembrane region" description="Helical" evidence="9">
    <location>
        <begin position="288"/>
        <end position="307"/>
    </location>
</feature>
<dbReference type="OMA" id="GYQRFAS"/>
<dbReference type="eggNOG" id="KOG3094">
    <property type="taxonomic scope" value="Eukaryota"/>
</dbReference>
<dbReference type="GO" id="GO:0030134">
    <property type="term" value="C:COPII-coated ER to Golgi transport vesicle"/>
    <property type="evidence" value="ECO:0007669"/>
    <property type="project" value="TreeGrafter"/>
</dbReference>
<comment type="similarity">
    <text evidence="1 9">Belongs to the YIF1 family.</text>
</comment>
<dbReference type="EMBL" id="GL377310">
    <property type="protein sequence ID" value="EFI94109.1"/>
    <property type="molecule type" value="Genomic_DNA"/>
</dbReference>
<feature type="transmembrane region" description="Helical" evidence="9">
    <location>
        <begin position="253"/>
        <end position="276"/>
    </location>
</feature>
<dbReference type="GO" id="GO:0005789">
    <property type="term" value="C:endoplasmic reticulum membrane"/>
    <property type="evidence" value="ECO:0007669"/>
    <property type="project" value="UniProtKB-SubCell"/>
</dbReference>
<evidence type="ECO:0000313" key="12">
    <source>
        <dbReference type="Proteomes" id="UP000007431"/>
    </source>
</evidence>
<keyword evidence="3 9" id="KW-0812">Transmembrane</keyword>
<gene>
    <name evidence="11" type="ORF">SCHCODRAFT_258247</name>
</gene>
<evidence type="ECO:0000256" key="6">
    <source>
        <dbReference type="ARBA" id="ARBA00022989"/>
    </source>
</evidence>
<comment type="function">
    <text evidence="9">Has a role in transport between endoplasmic reticulum and Golgi.</text>
</comment>
<evidence type="ECO:0000256" key="8">
    <source>
        <dbReference type="ARBA" id="ARBA00023136"/>
    </source>
</evidence>
<evidence type="ECO:0000256" key="5">
    <source>
        <dbReference type="ARBA" id="ARBA00022927"/>
    </source>
</evidence>
<name>D8QE59_SCHCM</name>
<evidence type="ECO:0000256" key="2">
    <source>
        <dbReference type="ARBA" id="ARBA00022448"/>
    </source>
</evidence>
<keyword evidence="5 9" id="KW-0653">Protein transport</keyword>
<evidence type="ECO:0000256" key="4">
    <source>
        <dbReference type="ARBA" id="ARBA00022824"/>
    </source>
</evidence>
<dbReference type="GO" id="GO:0006888">
    <property type="term" value="P:endoplasmic reticulum to Golgi vesicle-mediated transport"/>
    <property type="evidence" value="ECO:0007669"/>
    <property type="project" value="UniProtKB-UniRule"/>
</dbReference>
<dbReference type="InParanoid" id="D8QE59"/>
<proteinExistence type="inferred from homology"/>
<keyword evidence="4 9" id="KW-0256">Endoplasmic reticulum</keyword>
<feature type="transmembrane region" description="Helical" evidence="9">
    <location>
        <begin position="314"/>
        <end position="331"/>
    </location>
</feature>
<dbReference type="STRING" id="578458.D8QE59"/>
<feature type="compositionally biased region" description="Low complexity" evidence="10">
    <location>
        <begin position="37"/>
        <end position="48"/>
    </location>
</feature>
<dbReference type="GO" id="GO:0005793">
    <property type="term" value="C:endoplasmic reticulum-Golgi intermediate compartment"/>
    <property type="evidence" value="ECO:0007669"/>
    <property type="project" value="UniProtKB-UniRule"/>
</dbReference>
<dbReference type="Pfam" id="PF03878">
    <property type="entry name" value="YIF1"/>
    <property type="match status" value="1"/>
</dbReference>
<organism evidence="12">
    <name type="scientific">Schizophyllum commune (strain H4-8 / FGSC 9210)</name>
    <name type="common">Split gill fungus</name>
    <dbReference type="NCBI Taxonomy" id="578458"/>
    <lineage>
        <taxon>Eukaryota</taxon>
        <taxon>Fungi</taxon>
        <taxon>Dikarya</taxon>
        <taxon>Basidiomycota</taxon>
        <taxon>Agaricomycotina</taxon>
        <taxon>Agaricomycetes</taxon>
        <taxon>Agaricomycetidae</taxon>
        <taxon>Agaricales</taxon>
        <taxon>Schizophyllaceae</taxon>
        <taxon>Schizophyllum</taxon>
    </lineage>
</organism>
<accession>D8QE59</accession>
<feature type="region of interest" description="Disordered" evidence="10">
    <location>
        <begin position="1"/>
        <end position="85"/>
    </location>
</feature>
<feature type="region of interest" description="Disordered" evidence="10">
    <location>
        <begin position="188"/>
        <end position="210"/>
    </location>
</feature>
<keyword evidence="6 9" id="KW-1133">Transmembrane helix</keyword>
<evidence type="ECO:0000256" key="3">
    <source>
        <dbReference type="ARBA" id="ARBA00022692"/>
    </source>
</evidence>
<dbReference type="VEuPathDB" id="FungiDB:SCHCODRAFT_02587487"/>
<dbReference type="GeneID" id="9590498"/>
<feature type="transmembrane region" description="Helical" evidence="9">
    <location>
        <begin position="221"/>
        <end position="241"/>
    </location>
</feature>
<evidence type="ECO:0000256" key="9">
    <source>
        <dbReference type="RuleBase" id="RU368073"/>
    </source>
</evidence>
<evidence type="ECO:0000256" key="1">
    <source>
        <dbReference type="ARBA" id="ARBA00009727"/>
    </source>
</evidence>
<dbReference type="RefSeq" id="XP_003029012.1">
    <property type="nucleotide sequence ID" value="XM_003028966.1"/>
</dbReference>
<dbReference type="GO" id="GO:0000139">
    <property type="term" value="C:Golgi membrane"/>
    <property type="evidence" value="ECO:0007669"/>
    <property type="project" value="UniProtKB-SubCell"/>
</dbReference>
<dbReference type="PANTHER" id="PTHR14083">
    <property type="entry name" value="YIP1 INTERACTING FACTOR HOMOLOG YIF1 PROTEIN"/>
    <property type="match status" value="1"/>
</dbReference>